<feature type="domain" description="Carboxylase conserved" evidence="1">
    <location>
        <begin position="4"/>
        <end position="67"/>
    </location>
</feature>
<protein>
    <recommendedName>
        <fullName evidence="1">Carboxylase conserved domain-containing protein</fullName>
    </recommendedName>
</protein>
<dbReference type="InterPro" id="IPR013785">
    <property type="entry name" value="Aldolase_TIM"/>
</dbReference>
<evidence type="ECO:0000313" key="3">
    <source>
        <dbReference type="Proteomes" id="UP000222564"/>
    </source>
</evidence>
<keyword evidence="3" id="KW-1185">Reference proteome</keyword>
<dbReference type="Gene3D" id="3.20.20.70">
    <property type="entry name" value="Aldolase class I"/>
    <property type="match status" value="1"/>
</dbReference>
<gene>
    <name evidence="2" type="ORF">P378_19295</name>
</gene>
<dbReference type="EMBL" id="AWQQ01000131">
    <property type="protein sequence ID" value="PHJ36961.1"/>
    <property type="molecule type" value="Genomic_DNA"/>
</dbReference>
<evidence type="ECO:0000259" key="1">
    <source>
        <dbReference type="Pfam" id="PF02436"/>
    </source>
</evidence>
<dbReference type="SUPFAM" id="SSF89000">
    <property type="entry name" value="post-HMGL domain-like"/>
    <property type="match status" value="1"/>
</dbReference>
<dbReference type="InterPro" id="IPR003379">
    <property type="entry name" value="Carboxylase_cons_dom"/>
</dbReference>
<accession>A0A2C6L1H3</accession>
<name>A0A2C6L1H3_9FIRM</name>
<reference evidence="2 3" key="1">
    <citation type="submission" date="2013-09" db="EMBL/GenBank/DDBJ databases">
        <title>Biodegradation of hydrocarbons in the deep terrestrial subsurface : characterization of a microbial consortium composed of two Desulfotomaculum species originating from a deep geological formation.</title>
        <authorList>
            <person name="Aullo T."/>
            <person name="Berlendis S."/>
            <person name="Lascourreges J.-F."/>
            <person name="Dessort D."/>
            <person name="Saint-Laurent S."/>
            <person name="Schraauwers B."/>
            <person name="Mas J."/>
            <person name="Magot M."/>
            <person name="Ranchou-Peyruse A."/>
        </authorList>
    </citation>
    <scope>NUCLEOTIDE SEQUENCE [LARGE SCALE GENOMIC DNA]</scope>
    <source>
        <strain evidence="2 3">Bs107</strain>
    </source>
</reference>
<dbReference type="Proteomes" id="UP000222564">
    <property type="component" value="Unassembled WGS sequence"/>
</dbReference>
<dbReference type="Pfam" id="PF02436">
    <property type="entry name" value="PYC_OADA"/>
    <property type="match status" value="1"/>
</dbReference>
<comment type="caution">
    <text evidence="2">The sequence shown here is derived from an EMBL/GenBank/DDBJ whole genome shotgun (WGS) entry which is preliminary data.</text>
</comment>
<proteinExistence type="predicted"/>
<dbReference type="AlphaFoldDB" id="A0A2C6L1H3"/>
<sequence length="73" mass="8301">MLTGQRYKLIPGEVKLYVQGYYGQPPATIDPAISRKVLGDKEPITCRPADLLEPKLDKLREEIKDLAISRRMC</sequence>
<organism evidence="2 3">
    <name type="scientific">Desulforamulus profundi</name>
    <dbReference type="NCBI Taxonomy" id="1383067"/>
    <lineage>
        <taxon>Bacteria</taxon>
        <taxon>Bacillati</taxon>
        <taxon>Bacillota</taxon>
        <taxon>Clostridia</taxon>
        <taxon>Eubacteriales</taxon>
        <taxon>Peptococcaceae</taxon>
        <taxon>Desulforamulus</taxon>
    </lineage>
</organism>
<evidence type="ECO:0000313" key="2">
    <source>
        <dbReference type="EMBL" id="PHJ36961.1"/>
    </source>
</evidence>